<dbReference type="Pfam" id="PF03909">
    <property type="entry name" value="BSD"/>
    <property type="match status" value="1"/>
</dbReference>
<proteinExistence type="predicted"/>
<protein>
    <recommendedName>
        <fullName evidence="2">BSD domain-containing protein</fullName>
    </recommendedName>
</protein>
<feature type="domain" description="BSD" evidence="2">
    <location>
        <begin position="176"/>
        <end position="228"/>
    </location>
</feature>
<feature type="compositionally biased region" description="Basic and acidic residues" evidence="1">
    <location>
        <begin position="307"/>
        <end position="324"/>
    </location>
</feature>
<dbReference type="Proteomes" id="UP001318860">
    <property type="component" value="Unassembled WGS sequence"/>
</dbReference>
<dbReference type="PROSITE" id="PS50858">
    <property type="entry name" value="BSD"/>
    <property type="match status" value="1"/>
</dbReference>
<reference evidence="3 4" key="1">
    <citation type="journal article" date="2021" name="Comput. Struct. Biotechnol. J.">
        <title>De novo genome assembly of the potent medicinal plant Rehmannia glutinosa using nanopore technology.</title>
        <authorList>
            <person name="Ma L."/>
            <person name="Dong C."/>
            <person name="Song C."/>
            <person name="Wang X."/>
            <person name="Zheng X."/>
            <person name="Niu Y."/>
            <person name="Chen S."/>
            <person name="Feng W."/>
        </authorList>
    </citation>
    <scope>NUCLEOTIDE SEQUENCE [LARGE SCALE GENOMIC DNA]</scope>
    <source>
        <strain evidence="3">DH-2019</strain>
    </source>
</reference>
<gene>
    <name evidence="3" type="ORF">DH2020_013130</name>
</gene>
<evidence type="ECO:0000259" key="2">
    <source>
        <dbReference type="PROSITE" id="PS50858"/>
    </source>
</evidence>
<evidence type="ECO:0000256" key="1">
    <source>
        <dbReference type="SAM" id="MobiDB-lite"/>
    </source>
</evidence>
<dbReference type="InterPro" id="IPR035925">
    <property type="entry name" value="BSD_dom_sf"/>
</dbReference>
<name>A0ABR0X2S3_REHGL</name>
<feature type="compositionally biased region" description="Acidic residues" evidence="1">
    <location>
        <begin position="346"/>
        <end position="368"/>
    </location>
</feature>
<organism evidence="3 4">
    <name type="scientific">Rehmannia glutinosa</name>
    <name type="common">Chinese foxglove</name>
    <dbReference type="NCBI Taxonomy" id="99300"/>
    <lineage>
        <taxon>Eukaryota</taxon>
        <taxon>Viridiplantae</taxon>
        <taxon>Streptophyta</taxon>
        <taxon>Embryophyta</taxon>
        <taxon>Tracheophyta</taxon>
        <taxon>Spermatophyta</taxon>
        <taxon>Magnoliopsida</taxon>
        <taxon>eudicotyledons</taxon>
        <taxon>Gunneridae</taxon>
        <taxon>Pentapetalae</taxon>
        <taxon>asterids</taxon>
        <taxon>lamiids</taxon>
        <taxon>Lamiales</taxon>
        <taxon>Orobanchaceae</taxon>
        <taxon>Rehmannieae</taxon>
        <taxon>Rehmannia</taxon>
    </lineage>
</organism>
<evidence type="ECO:0000313" key="4">
    <source>
        <dbReference type="Proteomes" id="UP001318860"/>
    </source>
</evidence>
<keyword evidence="4" id="KW-1185">Reference proteome</keyword>
<accession>A0ABR0X2S3</accession>
<comment type="caution">
    <text evidence="3">The sequence shown here is derived from an EMBL/GenBank/DDBJ whole genome shotgun (WGS) entry which is preliminary data.</text>
</comment>
<sequence length="368" mass="41194">MSGASYRTNNRENMKCCSDLQVVSKKEEAIDLANCLALRLSCNGFLAKSSDLRGGSGQEVAGTYAGTRLCQPLRRRIGGVQAFKELAAEASKMSKEFAAEAMKRADQITAQIPPAAVVLTNLVDSAQKGGNDPADLEKLGITDELREFVKGITTNTFRDFPLEDDSEVSDIPTVSNVRQDLTEWQERHAKLVLSSVKEISKLRYQLCPRVMKERKFWRIYFILVNSHVAPGERSAFYLRLCFSNLKLNMVLGEMLHMEVPLAPGDSKVKSIYNTITYKSYQIPERYEKRYMEDEKLKAAEKVKDTMEKDIPSGLRSDEADEISKPKNKNVKSAASEQDLDVFLLGDPEDSDDGADEGNDGFDDDFDKL</sequence>
<dbReference type="Gene3D" id="1.10.3970.10">
    <property type="entry name" value="BSD domain"/>
    <property type="match status" value="1"/>
</dbReference>
<dbReference type="EMBL" id="JABTTQ020000006">
    <property type="protein sequence ID" value="KAK6153491.1"/>
    <property type="molecule type" value="Genomic_DNA"/>
</dbReference>
<feature type="region of interest" description="Disordered" evidence="1">
    <location>
        <begin position="307"/>
        <end position="368"/>
    </location>
</feature>
<evidence type="ECO:0000313" key="3">
    <source>
        <dbReference type="EMBL" id="KAK6153491.1"/>
    </source>
</evidence>
<dbReference type="SUPFAM" id="SSF140383">
    <property type="entry name" value="BSD domain-like"/>
    <property type="match status" value="1"/>
</dbReference>
<dbReference type="PANTHER" id="PTHR31923">
    <property type="entry name" value="BSD DOMAIN-CONTAINING PROTEIN"/>
    <property type="match status" value="1"/>
</dbReference>
<dbReference type="InterPro" id="IPR005607">
    <property type="entry name" value="BSD_dom"/>
</dbReference>
<dbReference type="PANTHER" id="PTHR31923:SF1">
    <property type="entry name" value="BSD DOMAIN-CONTAINING PROTEIN"/>
    <property type="match status" value="1"/>
</dbReference>
<dbReference type="SMART" id="SM00751">
    <property type="entry name" value="BSD"/>
    <property type="match status" value="1"/>
</dbReference>